<feature type="compositionally biased region" description="Low complexity" evidence="1">
    <location>
        <begin position="24"/>
        <end position="51"/>
    </location>
</feature>
<organism evidence="2 3">
    <name type="scientific">Adhaeribacter swui</name>
    <dbReference type="NCBI Taxonomy" id="2086471"/>
    <lineage>
        <taxon>Bacteria</taxon>
        <taxon>Pseudomonadati</taxon>
        <taxon>Bacteroidota</taxon>
        <taxon>Cytophagia</taxon>
        <taxon>Cytophagales</taxon>
        <taxon>Hymenobacteraceae</taxon>
        <taxon>Adhaeribacter</taxon>
    </lineage>
</organism>
<dbReference type="KEGG" id="aswu:HUW51_06995"/>
<dbReference type="RefSeq" id="WP_185273266.1">
    <property type="nucleotide sequence ID" value="NZ_CP055156.1"/>
</dbReference>
<gene>
    <name evidence="2" type="ORF">HUW51_06995</name>
</gene>
<dbReference type="Proteomes" id="UP000515237">
    <property type="component" value="Chromosome"/>
</dbReference>
<evidence type="ECO:0000313" key="3">
    <source>
        <dbReference type="Proteomes" id="UP000515237"/>
    </source>
</evidence>
<sequence>MLELLVATLIQVTVLTSGSAPVKTTTATTSTTTTVRTSAAAPTSTTSIGTSGWDDRN</sequence>
<accession>A0A7G7G5Q3</accession>
<feature type="region of interest" description="Disordered" evidence="1">
    <location>
        <begin position="21"/>
        <end position="57"/>
    </location>
</feature>
<reference evidence="2 3" key="1">
    <citation type="journal article" date="2018" name="Int. J. Syst. Evol. Microbiol.">
        <title>Adhaeribacter swui sp. nov., isolated from wet mud.</title>
        <authorList>
            <person name="Kim D.U."/>
            <person name="Kim K.W."/>
            <person name="Kang M.S."/>
            <person name="Kim J.Y."/>
            <person name="Jang J.H."/>
            <person name="Kim M.K."/>
        </authorList>
    </citation>
    <scope>NUCLEOTIDE SEQUENCE [LARGE SCALE GENOMIC DNA]</scope>
    <source>
        <strain evidence="2 3">KCTC 52873</strain>
    </source>
</reference>
<name>A0A7G7G5Q3_9BACT</name>
<dbReference type="AlphaFoldDB" id="A0A7G7G5Q3"/>
<dbReference type="EMBL" id="CP055156">
    <property type="protein sequence ID" value="QNF32487.1"/>
    <property type="molecule type" value="Genomic_DNA"/>
</dbReference>
<evidence type="ECO:0000256" key="1">
    <source>
        <dbReference type="SAM" id="MobiDB-lite"/>
    </source>
</evidence>
<keyword evidence="3" id="KW-1185">Reference proteome</keyword>
<protein>
    <submittedName>
        <fullName evidence="2">Uncharacterized protein</fullName>
    </submittedName>
</protein>
<evidence type="ECO:0000313" key="2">
    <source>
        <dbReference type="EMBL" id="QNF32487.1"/>
    </source>
</evidence>
<proteinExistence type="predicted"/>